<evidence type="ECO:0000313" key="7">
    <source>
        <dbReference type="EMBL" id="APM40813.1"/>
    </source>
</evidence>
<dbReference type="SUPFAM" id="SSF111369">
    <property type="entry name" value="HlyD-like secretion proteins"/>
    <property type="match status" value="1"/>
</dbReference>
<dbReference type="OrthoDB" id="2155027at2"/>
<proteinExistence type="predicted"/>
<dbReference type="Gene3D" id="2.40.30.170">
    <property type="match status" value="1"/>
</dbReference>
<dbReference type="Pfam" id="PF25989">
    <property type="entry name" value="YknX_C"/>
    <property type="match status" value="1"/>
</dbReference>
<dbReference type="Proteomes" id="UP000184604">
    <property type="component" value="Chromosome"/>
</dbReference>
<keyword evidence="4" id="KW-1133">Transmembrane helix</keyword>
<feature type="transmembrane region" description="Helical" evidence="4">
    <location>
        <begin position="7"/>
        <end position="27"/>
    </location>
</feature>
<dbReference type="Gene3D" id="2.40.50.100">
    <property type="match status" value="1"/>
</dbReference>
<feature type="region of interest" description="Disordered" evidence="3">
    <location>
        <begin position="334"/>
        <end position="354"/>
    </location>
</feature>
<feature type="domain" description="YknX-like C-terminal permuted SH3-like" evidence="5">
    <location>
        <begin position="283"/>
        <end position="348"/>
    </location>
</feature>
<dbReference type="RefSeq" id="WP_073540372.1">
    <property type="nucleotide sequence ID" value="NZ_CP018335.1"/>
</dbReference>
<evidence type="ECO:0000256" key="3">
    <source>
        <dbReference type="SAM" id="MobiDB-lite"/>
    </source>
</evidence>
<dbReference type="InterPro" id="IPR058636">
    <property type="entry name" value="Beta-barrel_YknX"/>
</dbReference>
<comment type="subcellular location">
    <subcellularLocation>
        <location evidence="1">Cell envelope</location>
    </subcellularLocation>
</comment>
<accession>A0A1L5FCZ0</accession>
<evidence type="ECO:0000256" key="2">
    <source>
        <dbReference type="ARBA" id="ARBA00023054"/>
    </source>
</evidence>
<keyword evidence="4" id="KW-0812">Transmembrane</keyword>
<organism evidence="7 8">
    <name type="scientific">Clostridium kluyveri</name>
    <dbReference type="NCBI Taxonomy" id="1534"/>
    <lineage>
        <taxon>Bacteria</taxon>
        <taxon>Bacillati</taxon>
        <taxon>Bacillota</taxon>
        <taxon>Clostridia</taxon>
        <taxon>Eubacteriales</taxon>
        <taxon>Clostridiaceae</taxon>
        <taxon>Clostridium</taxon>
    </lineage>
</organism>
<feature type="domain" description="YknX-like beta-barrel" evidence="6">
    <location>
        <begin position="185"/>
        <end position="271"/>
    </location>
</feature>
<keyword evidence="2" id="KW-0175">Coiled coil</keyword>
<dbReference type="InterPro" id="IPR050465">
    <property type="entry name" value="UPF0194_transport"/>
</dbReference>
<dbReference type="EMBL" id="CP018335">
    <property type="protein sequence ID" value="APM40813.1"/>
    <property type="molecule type" value="Genomic_DNA"/>
</dbReference>
<dbReference type="Pfam" id="PF25990">
    <property type="entry name" value="Beta-barrel_YknX"/>
    <property type="match status" value="1"/>
</dbReference>
<protein>
    <submittedName>
        <fullName evidence="7">Efflux transporter periplasmic adaptor subunit</fullName>
    </submittedName>
</protein>
<dbReference type="PANTHER" id="PTHR32347:SF14">
    <property type="entry name" value="EFFLUX SYSTEM COMPONENT YKNX-RELATED"/>
    <property type="match status" value="1"/>
</dbReference>
<dbReference type="PANTHER" id="PTHR32347">
    <property type="entry name" value="EFFLUX SYSTEM COMPONENT YKNX-RELATED"/>
    <property type="match status" value="1"/>
</dbReference>
<evidence type="ECO:0000256" key="1">
    <source>
        <dbReference type="ARBA" id="ARBA00004196"/>
    </source>
</evidence>
<sequence>MKDRKKTLIIISAIFIIAILFVIIFFLNHNKQNVNKNNIKYDVYTIPSQQNIFLDGEVQYSKKVNFTEDTTKGTIDKINVEDKQQVEKGQTLFTYKNEQMIEQYETLTQQLNNIQTQSNTISSEQNNMQVSGVNSEKSVQQQLNDIKDKRYTTISAPFDGIISITADNEDNTNKIVLTLIDPKKQVIASASEKDILKLKVNQKIKISVYGTNQEFNGTISSISTEPSQSQVTQGNTNTSSNLIQASGANVSYYPVYIDIDNQQGIYPGFHVQGTTVNESELPKIPSSSIFNNNGVKFVWLVENKKLKKVPLEVEKYNSTYMQVKSGLNFDDKIIKNPSDEMKEGNSIDTASSGN</sequence>
<reference evidence="7 8" key="1">
    <citation type="submission" date="2016-12" db="EMBL/GenBank/DDBJ databases">
        <title>Complete genome sequence of Clostridium kluyveri JZZ isolated from the pit mud of a Chinese flavor liquor-making factory.</title>
        <authorList>
            <person name="Wang Y."/>
        </authorList>
    </citation>
    <scope>NUCLEOTIDE SEQUENCE [LARGE SCALE GENOMIC DNA]</scope>
    <source>
        <strain evidence="7 8">JZZ</strain>
    </source>
</reference>
<dbReference type="GO" id="GO:0030313">
    <property type="term" value="C:cell envelope"/>
    <property type="evidence" value="ECO:0007669"/>
    <property type="project" value="UniProtKB-SubCell"/>
</dbReference>
<feature type="compositionally biased region" description="Basic and acidic residues" evidence="3">
    <location>
        <begin position="334"/>
        <end position="345"/>
    </location>
</feature>
<dbReference type="InterPro" id="IPR058637">
    <property type="entry name" value="YknX-like_C"/>
</dbReference>
<dbReference type="Gene3D" id="2.40.420.20">
    <property type="match status" value="1"/>
</dbReference>
<gene>
    <name evidence="7" type="ORF">BS101_19915</name>
</gene>
<dbReference type="AlphaFoldDB" id="A0A1L5FCZ0"/>
<evidence type="ECO:0000256" key="4">
    <source>
        <dbReference type="SAM" id="Phobius"/>
    </source>
</evidence>
<evidence type="ECO:0000259" key="5">
    <source>
        <dbReference type="Pfam" id="PF25989"/>
    </source>
</evidence>
<name>A0A1L5FCZ0_CLOKL</name>
<evidence type="ECO:0000313" key="8">
    <source>
        <dbReference type="Proteomes" id="UP000184604"/>
    </source>
</evidence>
<evidence type="ECO:0000259" key="6">
    <source>
        <dbReference type="Pfam" id="PF25990"/>
    </source>
</evidence>
<keyword evidence="4" id="KW-0472">Membrane</keyword>